<name>A0A1N7L3H7_9BACT</name>
<gene>
    <name evidence="1" type="ORF">SAMN05421761_10310</name>
</gene>
<sequence>MSKLYFTRIYAGAIILGSILFQISCGNKDSRNDVLLAAESYELEIIDSVMIDYLGALSWSDISIDGKYILGYNYQNSDVLLFSTMGEVLGTFNKSGDQPDGIGGSALSRPQFVKENEWAILGSKGVYAYNFQGELTRTAKPGFSVSLSLTISNANILHFLDEDRALTHFMGRDESSTFYINPKSTQLEISDFKSGDFTASLPLPEGSKFKNPEKIHNLLTASPAMDIQNGNLYIAFKNEPKLWVYSLNDLEKPIKEINMLFDKFIQKDGISPDKAEDDNVGINIKDFTYGSIDKIITHNEMVLIHYTNGLTETEYNEVNEGLENPMDAFSAIFKMNKRKYAFLGDDGTIKPINLPENVGNIEFVDKDGIYWLSYNREEELDYELIFKAKLKAVE</sequence>
<dbReference type="STRING" id="529505.SAMN05421761_10310"/>
<reference evidence="2" key="1">
    <citation type="submission" date="2017-01" db="EMBL/GenBank/DDBJ databases">
        <authorList>
            <person name="Varghese N."/>
            <person name="Submissions S."/>
        </authorList>
    </citation>
    <scope>NUCLEOTIDE SEQUENCE [LARGE SCALE GENOMIC DNA]</scope>
    <source>
        <strain evidence="2">DSM 46698</strain>
    </source>
</reference>
<evidence type="ECO:0000313" key="2">
    <source>
        <dbReference type="Proteomes" id="UP000186026"/>
    </source>
</evidence>
<keyword evidence="2" id="KW-1185">Reference proteome</keyword>
<dbReference type="RefSeq" id="WP_076498850.1">
    <property type="nucleotide sequence ID" value="NZ_FTOP01000003.1"/>
</dbReference>
<dbReference type="Proteomes" id="UP000186026">
    <property type="component" value="Unassembled WGS sequence"/>
</dbReference>
<dbReference type="OrthoDB" id="835896at2"/>
<evidence type="ECO:0008006" key="3">
    <source>
        <dbReference type="Google" id="ProtNLM"/>
    </source>
</evidence>
<dbReference type="SUPFAM" id="SSF69322">
    <property type="entry name" value="Tricorn protease domain 2"/>
    <property type="match status" value="1"/>
</dbReference>
<organism evidence="1 2">
    <name type="scientific">Belliella pelovolcani</name>
    <dbReference type="NCBI Taxonomy" id="529505"/>
    <lineage>
        <taxon>Bacteria</taxon>
        <taxon>Pseudomonadati</taxon>
        <taxon>Bacteroidota</taxon>
        <taxon>Cytophagia</taxon>
        <taxon>Cytophagales</taxon>
        <taxon>Cyclobacteriaceae</taxon>
        <taxon>Belliella</taxon>
    </lineage>
</organism>
<proteinExistence type="predicted"/>
<accession>A0A1N7L3H7</accession>
<protein>
    <recommendedName>
        <fullName evidence="3">6-bladed beta-propeller protein</fullName>
    </recommendedName>
</protein>
<dbReference type="AlphaFoldDB" id="A0A1N7L3H7"/>
<dbReference type="EMBL" id="FTOP01000003">
    <property type="protein sequence ID" value="SIS68398.1"/>
    <property type="molecule type" value="Genomic_DNA"/>
</dbReference>
<evidence type="ECO:0000313" key="1">
    <source>
        <dbReference type="EMBL" id="SIS68398.1"/>
    </source>
</evidence>